<dbReference type="OrthoDB" id="6357385at2759"/>
<feature type="signal peptide" evidence="2">
    <location>
        <begin position="1"/>
        <end position="23"/>
    </location>
</feature>
<reference evidence="3 4" key="1">
    <citation type="journal article" date="2011" name="Science">
        <title>The ecoresponsive genome of Daphnia pulex.</title>
        <authorList>
            <person name="Colbourne J.K."/>
            <person name="Pfrender M.E."/>
            <person name="Gilbert D."/>
            <person name="Thomas W.K."/>
            <person name="Tucker A."/>
            <person name="Oakley T.H."/>
            <person name="Tokishita S."/>
            <person name="Aerts A."/>
            <person name="Arnold G.J."/>
            <person name="Basu M.K."/>
            <person name="Bauer D.J."/>
            <person name="Caceres C.E."/>
            <person name="Carmel L."/>
            <person name="Casola C."/>
            <person name="Choi J.H."/>
            <person name="Detter J.C."/>
            <person name="Dong Q."/>
            <person name="Dusheyko S."/>
            <person name="Eads B.D."/>
            <person name="Frohlich T."/>
            <person name="Geiler-Samerotte K.A."/>
            <person name="Gerlach D."/>
            <person name="Hatcher P."/>
            <person name="Jogdeo S."/>
            <person name="Krijgsveld J."/>
            <person name="Kriventseva E.V."/>
            <person name="Kultz D."/>
            <person name="Laforsch C."/>
            <person name="Lindquist E."/>
            <person name="Lopez J."/>
            <person name="Manak J.R."/>
            <person name="Muller J."/>
            <person name="Pangilinan J."/>
            <person name="Patwardhan R.P."/>
            <person name="Pitluck S."/>
            <person name="Pritham E.J."/>
            <person name="Rechtsteiner A."/>
            <person name="Rho M."/>
            <person name="Rogozin I.B."/>
            <person name="Sakarya O."/>
            <person name="Salamov A."/>
            <person name="Schaack S."/>
            <person name="Shapiro H."/>
            <person name="Shiga Y."/>
            <person name="Skalitzky C."/>
            <person name="Smith Z."/>
            <person name="Souvorov A."/>
            <person name="Sung W."/>
            <person name="Tang Z."/>
            <person name="Tsuchiya D."/>
            <person name="Tu H."/>
            <person name="Vos H."/>
            <person name="Wang M."/>
            <person name="Wolf Y.I."/>
            <person name="Yamagata H."/>
            <person name="Yamada T."/>
            <person name="Ye Y."/>
            <person name="Shaw J.R."/>
            <person name="Andrews J."/>
            <person name="Crease T.J."/>
            <person name="Tang H."/>
            <person name="Lucas S.M."/>
            <person name="Robertson H.M."/>
            <person name="Bork P."/>
            <person name="Koonin E.V."/>
            <person name="Zdobnov E.M."/>
            <person name="Grigoriev I.V."/>
            <person name="Lynch M."/>
            <person name="Boore J.L."/>
        </authorList>
    </citation>
    <scope>NUCLEOTIDE SEQUENCE [LARGE SCALE GENOMIC DNA]</scope>
</reference>
<gene>
    <name evidence="3" type="ORF">DAPPUDRAFT_239936</name>
</gene>
<accession>E9GAG7</accession>
<dbReference type="HOGENOM" id="CLU_1596192_0_0_1"/>
<evidence type="ECO:0000256" key="1">
    <source>
        <dbReference type="SAM" id="Phobius"/>
    </source>
</evidence>
<dbReference type="KEGG" id="dpx:DAPPUDRAFT_239936"/>
<evidence type="ECO:0000313" key="3">
    <source>
        <dbReference type="EMBL" id="EFX83238.1"/>
    </source>
</evidence>
<dbReference type="EMBL" id="GL732537">
    <property type="protein sequence ID" value="EFX83238.1"/>
    <property type="molecule type" value="Genomic_DNA"/>
</dbReference>
<proteinExistence type="predicted"/>
<dbReference type="InParanoid" id="E9GAG7"/>
<dbReference type="Proteomes" id="UP000000305">
    <property type="component" value="Unassembled WGS sequence"/>
</dbReference>
<name>E9GAG7_DAPPU</name>
<feature type="chain" id="PRO_5003236811" evidence="2">
    <location>
        <begin position="24"/>
        <end position="167"/>
    </location>
</feature>
<evidence type="ECO:0000256" key="2">
    <source>
        <dbReference type="SAM" id="SignalP"/>
    </source>
</evidence>
<sequence>MLEFKIIVASTLLLCFCVRNSELSPLPQSWSDVSSAGNMDDQTAFLIENGVTQEEIEEFQRQSGTFPLTVESQDMDESQSRSFGNILPTLRSSKGIAAAAIGIGAAAKFLILLNSAVVTKARLLMMYRSAGSCDETIRRFAKLCMSNFDFKTPRSLKTHVKLQTSEV</sequence>
<keyword evidence="2" id="KW-0732">Signal</keyword>
<evidence type="ECO:0000313" key="4">
    <source>
        <dbReference type="Proteomes" id="UP000000305"/>
    </source>
</evidence>
<dbReference type="AlphaFoldDB" id="E9GAG7"/>
<protein>
    <submittedName>
        <fullName evidence="3">Uncharacterized protein</fullName>
    </submittedName>
</protein>
<keyword evidence="1" id="KW-1133">Transmembrane helix</keyword>
<keyword evidence="1" id="KW-0812">Transmembrane</keyword>
<feature type="transmembrane region" description="Helical" evidence="1">
    <location>
        <begin position="96"/>
        <end position="118"/>
    </location>
</feature>
<organism evidence="3 4">
    <name type="scientific">Daphnia pulex</name>
    <name type="common">Water flea</name>
    <dbReference type="NCBI Taxonomy" id="6669"/>
    <lineage>
        <taxon>Eukaryota</taxon>
        <taxon>Metazoa</taxon>
        <taxon>Ecdysozoa</taxon>
        <taxon>Arthropoda</taxon>
        <taxon>Crustacea</taxon>
        <taxon>Branchiopoda</taxon>
        <taxon>Diplostraca</taxon>
        <taxon>Cladocera</taxon>
        <taxon>Anomopoda</taxon>
        <taxon>Daphniidae</taxon>
        <taxon>Daphnia</taxon>
    </lineage>
</organism>
<keyword evidence="4" id="KW-1185">Reference proteome</keyword>
<keyword evidence="1" id="KW-0472">Membrane</keyword>